<dbReference type="HAMAP" id="MF_00340">
    <property type="entry name" value="Ribosomal_bL32"/>
    <property type="match status" value="1"/>
</dbReference>
<keyword evidence="2 5" id="KW-0689">Ribosomal protein</keyword>
<proteinExistence type="inferred from homology"/>
<comment type="caution">
    <text evidence="7">The sequence shown here is derived from an EMBL/GenBank/DDBJ whole genome shotgun (WGS) entry which is preliminary data.</text>
</comment>
<evidence type="ECO:0000313" key="8">
    <source>
        <dbReference type="Proteomes" id="UP000177325"/>
    </source>
</evidence>
<evidence type="ECO:0000256" key="4">
    <source>
        <dbReference type="ARBA" id="ARBA00035178"/>
    </source>
</evidence>
<dbReference type="InterPro" id="IPR011332">
    <property type="entry name" value="Ribosomal_zn-bd"/>
</dbReference>
<keyword evidence="3 5" id="KW-0687">Ribonucleoprotein</keyword>
<dbReference type="PANTHER" id="PTHR35534:SF1">
    <property type="entry name" value="LARGE RIBOSOMAL SUBUNIT PROTEIN BL32"/>
    <property type="match status" value="1"/>
</dbReference>
<dbReference type="Proteomes" id="UP000177325">
    <property type="component" value="Unassembled WGS sequence"/>
</dbReference>
<organism evidence="7 8">
    <name type="scientific">Candidatus Kaiserbacteria bacterium RIFCSPLOWO2_12_FULL_45_26</name>
    <dbReference type="NCBI Taxonomy" id="1798525"/>
    <lineage>
        <taxon>Bacteria</taxon>
        <taxon>Candidatus Kaiseribacteriota</taxon>
    </lineage>
</organism>
<protein>
    <recommendedName>
        <fullName evidence="4 5">Large ribosomal subunit protein bL32</fullName>
    </recommendedName>
</protein>
<dbReference type="GO" id="GO:0006412">
    <property type="term" value="P:translation"/>
    <property type="evidence" value="ECO:0007669"/>
    <property type="project" value="UniProtKB-UniRule"/>
</dbReference>
<evidence type="ECO:0000256" key="6">
    <source>
        <dbReference type="SAM" id="MobiDB-lite"/>
    </source>
</evidence>
<dbReference type="InterPro" id="IPR002677">
    <property type="entry name" value="Ribosomal_bL32"/>
</dbReference>
<accession>A0A1F6FHF1</accession>
<evidence type="ECO:0000313" key="7">
    <source>
        <dbReference type="EMBL" id="OGG85292.1"/>
    </source>
</evidence>
<evidence type="ECO:0000256" key="3">
    <source>
        <dbReference type="ARBA" id="ARBA00023274"/>
    </source>
</evidence>
<name>A0A1F6FHF1_9BACT</name>
<gene>
    <name evidence="5" type="primary">rpmF</name>
    <name evidence="7" type="ORF">A3G90_04535</name>
</gene>
<dbReference type="GO" id="GO:0015934">
    <property type="term" value="C:large ribosomal subunit"/>
    <property type="evidence" value="ECO:0007669"/>
    <property type="project" value="InterPro"/>
</dbReference>
<dbReference type="PANTHER" id="PTHR35534">
    <property type="entry name" value="50S RIBOSOMAL PROTEIN L32"/>
    <property type="match status" value="1"/>
</dbReference>
<dbReference type="Pfam" id="PF01783">
    <property type="entry name" value="Ribosomal_L32p"/>
    <property type="match status" value="1"/>
</dbReference>
<feature type="compositionally biased region" description="Low complexity" evidence="6">
    <location>
        <begin position="78"/>
        <end position="89"/>
    </location>
</feature>
<dbReference type="STRING" id="1798525.A3G90_04535"/>
<dbReference type="EMBL" id="MFMM01000001">
    <property type="protein sequence ID" value="OGG85292.1"/>
    <property type="molecule type" value="Genomic_DNA"/>
</dbReference>
<comment type="similarity">
    <text evidence="1 5">Belongs to the bacterial ribosomal protein bL32 family.</text>
</comment>
<sequence>MVIRMRHTRSHTANRRSHHALTAPEMAVCKNCGAHHRPHHMCLACGFYKGRVVIDLAAKKKDREARILAKKEARSGEVAETPVATEEAK</sequence>
<dbReference type="NCBIfam" id="TIGR01031">
    <property type="entry name" value="rpmF_bact"/>
    <property type="match status" value="1"/>
</dbReference>
<evidence type="ECO:0000256" key="5">
    <source>
        <dbReference type="HAMAP-Rule" id="MF_00340"/>
    </source>
</evidence>
<dbReference type="GO" id="GO:0003735">
    <property type="term" value="F:structural constituent of ribosome"/>
    <property type="evidence" value="ECO:0007669"/>
    <property type="project" value="InterPro"/>
</dbReference>
<evidence type="ECO:0000256" key="2">
    <source>
        <dbReference type="ARBA" id="ARBA00022980"/>
    </source>
</evidence>
<feature type="region of interest" description="Disordered" evidence="6">
    <location>
        <begin position="70"/>
        <end position="89"/>
    </location>
</feature>
<dbReference type="AlphaFoldDB" id="A0A1F6FHF1"/>
<dbReference type="SUPFAM" id="SSF57829">
    <property type="entry name" value="Zn-binding ribosomal proteins"/>
    <property type="match status" value="1"/>
</dbReference>
<reference evidence="7 8" key="1">
    <citation type="journal article" date="2016" name="Nat. Commun.">
        <title>Thousands of microbial genomes shed light on interconnected biogeochemical processes in an aquifer system.</title>
        <authorList>
            <person name="Anantharaman K."/>
            <person name="Brown C.T."/>
            <person name="Hug L.A."/>
            <person name="Sharon I."/>
            <person name="Castelle C.J."/>
            <person name="Probst A.J."/>
            <person name="Thomas B.C."/>
            <person name="Singh A."/>
            <person name="Wilkins M.J."/>
            <person name="Karaoz U."/>
            <person name="Brodie E.L."/>
            <person name="Williams K.H."/>
            <person name="Hubbard S.S."/>
            <person name="Banfield J.F."/>
        </authorList>
    </citation>
    <scope>NUCLEOTIDE SEQUENCE [LARGE SCALE GENOMIC DNA]</scope>
</reference>
<evidence type="ECO:0000256" key="1">
    <source>
        <dbReference type="ARBA" id="ARBA00008560"/>
    </source>
</evidence>
<dbReference type="InterPro" id="IPR044957">
    <property type="entry name" value="Ribosomal_bL32_bact"/>
</dbReference>